<sequence length="83" mass="9716">MKELNNINEKLRYLRESNGLKSKFVAKKIGVSPGTYSEFETGKRNPRIEHLIVLRDLYNISLDDLFFNDIIAKRDLKQKECIS</sequence>
<dbReference type="Gene3D" id="1.10.260.40">
    <property type="entry name" value="lambda repressor-like DNA-binding domains"/>
    <property type="match status" value="1"/>
</dbReference>
<dbReference type="InterPro" id="IPR010982">
    <property type="entry name" value="Lambda_DNA-bd_dom_sf"/>
</dbReference>
<dbReference type="Pfam" id="PF01381">
    <property type="entry name" value="HTH_3"/>
    <property type="match status" value="1"/>
</dbReference>
<dbReference type="EMBL" id="QNRI01000021">
    <property type="protein sequence ID" value="RBO91130.1"/>
    <property type="molecule type" value="Genomic_DNA"/>
</dbReference>
<dbReference type="RefSeq" id="WP_113870205.1">
    <property type="nucleotide sequence ID" value="NZ_BAABQN010000022.1"/>
</dbReference>
<dbReference type="PROSITE" id="PS50943">
    <property type="entry name" value="HTH_CROC1"/>
    <property type="match status" value="1"/>
</dbReference>
<dbReference type="SMART" id="SM00530">
    <property type="entry name" value="HTH_XRE"/>
    <property type="match status" value="1"/>
</dbReference>
<evidence type="ECO:0000256" key="1">
    <source>
        <dbReference type="ARBA" id="ARBA00023125"/>
    </source>
</evidence>
<organism evidence="3 4">
    <name type="scientific">Paraliobacillus ryukyuensis</name>
    <dbReference type="NCBI Taxonomy" id="200904"/>
    <lineage>
        <taxon>Bacteria</taxon>
        <taxon>Bacillati</taxon>
        <taxon>Bacillota</taxon>
        <taxon>Bacilli</taxon>
        <taxon>Bacillales</taxon>
        <taxon>Bacillaceae</taxon>
        <taxon>Paraliobacillus</taxon>
    </lineage>
</organism>
<keyword evidence="4" id="KW-1185">Reference proteome</keyword>
<proteinExistence type="predicted"/>
<dbReference type="PANTHER" id="PTHR46558:SF4">
    <property type="entry name" value="DNA-BIDING PHAGE PROTEIN"/>
    <property type="match status" value="1"/>
</dbReference>
<reference evidence="3 4" key="1">
    <citation type="submission" date="2018-06" db="EMBL/GenBank/DDBJ databases">
        <title>Genomic Encyclopedia of Type Strains, Phase IV (KMG-IV): sequencing the most valuable type-strain genomes for metagenomic binning, comparative biology and taxonomic classification.</title>
        <authorList>
            <person name="Goeker M."/>
        </authorList>
    </citation>
    <scope>NUCLEOTIDE SEQUENCE [LARGE SCALE GENOMIC DNA]</scope>
    <source>
        <strain evidence="3 4">DSM 15140</strain>
    </source>
</reference>
<feature type="domain" description="HTH cro/C1-type" evidence="2">
    <location>
        <begin position="11"/>
        <end position="65"/>
    </location>
</feature>
<dbReference type="PANTHER" id="PTHR46558">
    <property type="entry name" value="TRACRIPTIONAL REGULATORY PROTEIN-RELATED-RELATED"/>
    <property type="match status" value="1"/>
</dbReference>
<dbReference type="Proteomes" id="UP000252254">
    <property type="component" value="Unassembled WGS sequence"/>
</dbReference>
<dbReference type="InterPro" id="IPR001387">
    <property type="entry name" value="Cro/C1-type_HTH"/>
</dbReference>
<gene>
    <name evidence="3" type="ORF">DES48_1218</name>
</gene>
<dbReference type="GO" id="GO:0003677">
    <property type="term" value="F:DNA binding"/>
    <property type="evidence" value="ECO:0007669"/>
    <property type="project" value="UniProtKB-KW"/>
</dbReference>
<dbReference type="CDD" id="cd00093">
    <property type="entry name" value="HTH_XRE"/>
    <property type="match status" value="1"/>
</dbReference>
<evidence type="ECO:0000313" key="4">
    <source>
        <dbReference type="Proteomes" id="UP000252254"/>
    </source>
</evidence>
<dbReference type="SUPFAM" id="SSF47413">
    <property type="entry name" value="lambda repressor-like DNA-binding domains"/>
    <property type="match status" value="1"/>
</dbReference>
<dbReference type="OrthoDB" id="1859224at2"/>
<accession>A0A366DM23</accession>
<name>A0A366DM23_9BACI</name>
<evidence type="ECO:0000259" key="2">
    <source>
        <dbReference type="PROSITE" id="PS50943"/>
    </source>
</evidence>
<evidence type="ECO:0000313" key="3">
    <source>
        <dbReference type="EMBL" id="RBO91130.1"/>
    </source>
</evidence>
<dbReference type="AlphaFoldDB" id="A0A366DM23"/>
<comment type="caution">
    <text evidence="3">The sequence shown here is derived from an EMBL/GenBank/DDBJ whole genome shotgun (WGS) entry which is preliminary data.</text>
</comment>
<protein>
    <submittedName>
        <fullName evidence="3">DNA-binding XRE family transcriptional regulator</fullName>
    </submittedName>
</protein>
<dbReference type="STRING" id="200904.GCA_900168775_02595"/>
<keyword evidence="1 3" id="KW-0238">DNA-binding</keyword>